<gene>
    <name evidence="2" type="ORF">SIAM614_13218</name>
</gene>
<evidence type="ECO:0000313" key="2">
    <source>
        <dbReference type="EMBL" id="EAV44977.1"/>
    </source>
</evidence>
<keyword evidence="1" id="KW-0732">Signal</keyword>
<evidence type="ECO:0000256" key="1">
    <source>
        <dbReference type="SAM" id="SignalP"/>
    </source>
</evidence>
<feature type="chain" id="PRO_5002628624" evidence="1">
    <location>
        <begin position="23"/>
        <end position="493"/>
    </location>
</feature>
<organism evidence="2 3">
    <name type="scientific">Roseibium aggregatum (strain ATCC 25650 / DSM 13394 / JCM 20685 / NBRC 16684 / NCIMB 2208 / IAM 12614 / B1)</name>
    <name type="common">Stappia aggregata</name>
    <dbReference type="NCBI Taxonomy" id="384765"/>
    <lineage>
        <taxon>Bacteria</taxon>
        <taxon>Pseudomonadati</taxon>
        <taxon>Pseudomonadota</taxon>
        <taxon>Alphaproteobacteria</taxon>
        <taxon>Hyphomicrobiales</taxon>
        <taxon>Stappiaceae</taxon>
        <taxon>Roseibium</taxon>
    </lineage>
</organism>
<comment type="caution">
    <text evidence="2">The sequence shown here is derived from an EMBL/GenBank/DDBJ whole genome shotgun (WGS) entry which is preliminary data.</text>
</comment>
<accession>A0NQB9</accession>
<name>A0NQB9_ROSAI</name>
<proteinExistence type="predicted"/>
<dbReference type="GeneID" id="68845731"/>
<dbReference type="RefSeq" id="WP_006933122.1">
    <property type="nucleotide sequence ID" value="NZ_AAUW01000004.1"/>
</dbReference>
<dbReference type="OrthoDB" id="7069357at2"/>
<dbReference type="EMBL" id="AAUW01000004">
    <property type="protein sequence ID" value="EAV44977.1"/>
    <property type="molecule type" value="Genomic_DNA"/>
</dbReference>
<sequence length="493" mass="55148">MHLFSGSLLFILTVLFPFLAEAQTFQQVSGQAEQVRDRNDGTLVFNWDAKIALGTLLGEPMVSVQFLYKTLPESVGFLPFFLSRSSASQSIKLSDLPEEALIGPRLYEVKMQFDFQVGGNSNRVISVRADVGAPGKGDGQTWSYNTPGSPAWSALFSDGGGPLSAAEAKEAMKAGLKLVSARILSAEISWLDLQKWYVGPSRQDEKQRLLEAEKLLAAGMERSYGYKVKTTDPKSVTPQSIDKLAKRVEKMAALPPETRISDNHGSYQAAVQMVQEYKSLFQMRKSSFKFSDLDVAKMPQGHPAKFDSGERAQSNNKVVYLQKYDKNGFGQWGSFGRPFLVKGGDIPSQSDYDRFKDRVLAGPFEEWPWTAYSPYGSYLVAPHFRYISRESFCSYDIIPMDSPGDRWRIDTKVWVRGKPSYASSGCKPTILNGALTLPTETWDLNTMADCDFGKSNSAFCREAAMLTCTKYDEYLQPLSTYKQSRDIRSYQCK</sequence>
<protein>
    <submittedName>
        <fullName evidence="2">Uncharacterized protein</fullName>
    </submittedName>
</protein>
<evidence type="ECO:0000313" key="3">
    <source>
        <dbReference type="Proteomes" id="UP000004848"/>
    </source>
</evidence>
<dbReference type="AlphaFoldDB" id="A0NQB9"/>
<feature type="signal peptide" evidence="1">
    <location>
        <begin position="1"/>
        <end position="22"/>
    </location>
</feature>
<reference evidence="2 3" key="1">
    <citation type="submission" date="2006-05" db="EMBL/GenBank/DDBJ databases">
        <authorList>
            <person name="King G."/>
            <person name="Ferriera S."/>
            <person name="Johnson J."/>
            <person name="Kravitz S."/>
            <person name="Beeson K."/>
            <person name="Sutton G."/>
            <person name="Rogers Y.-H."/>
            <person name="Friedman R."/>
            <person name="Frazier M."/>
            <person name="Venter J.C."/>
        </authorList>
    </citation>
    <scope>NUCLEOTIDE SEQUENCE [LARGE SCALE GENOMIC DNA]</scope>
    <source>
        <strain evidence="3">ATCC 25650 / DSM 13394 / JCM 20685 / NBRC 16684 / NCIMB 2208 / IAM 12614 / B1</strain>
    </source>
</reference>
<dbReference type="Proteomes" id="UP000004848">
    <property type="component" value="Unassembled WGS sequence"/>
</dbReference>